<protein>
    <submittedName>
        <fullName evidence="1">Uncharacterized protein</fullName>
    </submittedName>
</protein>
<reference evidence="1 2" key="1">
    <citation type="submission" date="2017-03" db="EMBL/GenBank/DDBJ databases">
        <title>Foreign affairs: Plasmid Transfer between Roseobacters and Rhizobia.</title>
        <authorList>
            <person name="Bartling P."/>
            <person name="Bunk B."/>
            <person name="Overmann J."/>
            <person name="Brinkmann H."/>
            <person name="Petersen J."/>
        </authorList>
    </citation>
    <scope>NUCLEOTIDE SEQUENCE [LARGE SCALE GENOMIC DNA]</scope>
    <source>
        <strain evidence="1 2">MACL11</strain>
    </source>
</reference>
<dbReference type="Pfam" id="PF20132">
    <property type="entry name" value="DUF6522"/>
    <property type="match status" value="1"/>
</dbReference>
<dbReference type="EMBL" id="CP020330">
    <property type="protein sequence ID" value="AQZ53477.1"/>
    <property type="molecule type" value="Genomic_DNA"/>
</dbReference>
<dbReference type="AlphaFoldDB" id="A0A1U9Z6Y0"/>
<evidence type="ECO:0000313" key="1">
    <source>
        <dbReference type="EMBL" id="AQZ53477.1"/>
    </source>
</evidence>
<gene>
    <name evidence="1" type="ORF">Mame_04182</name>
</gene>
<sequence>MNAQEAGTFIERNAEGQFEIGAERLARRFGLGVDDLRLMTARGQVRSSVERGDGEDAGRWRLSFRIGNRRWRLTVREDGRVEDDEFSIVTSGGRSL</sequence>
<dbReference type="OrthoDB" id="8238457at2"/>
<proteinExistence type="predicted"/>
<dbReference type="STRING" id="1122214.Mame_04182"/>
<dbReference type="InterPro" id="IPR045389">
    <property type="entry name" value="DUF6522"/>
</dbReference>
<name>A0A1U9Z6Y0_9HYPH</name>
<accession>A0A1U9Z6Y0</accession>
<dbReference type="KEGG" id="mmed:Mame_04182"/>
<dbReference type="RefSeq" id="WP_018064469.1">
    <property type="nucleotide sequence ID" value="NZ_AQWH01000007.1"/>
</dbReference>
<organism evidence="1 2">
    <name type="scientific">Martelella mediterranea DSM 17316</name>
    <dbReference type="NCBI Taxonomy" id="1122214"/>
    <lineage>
        <taxon>Bacteria</taxon>
        <taxon>Pseudomonadati</taxon>
        <taxon>Pseudomonadota</taxon>
        <taxon>Alphaproteobacteria</taxon>
        <taxon>Hyphomicrobiales</taxon>
        <taxon>Aurantimonadaceae</taxon>
        <taxon>Martelella</taxon>
    </lineage>
</organism>
<dbReference type="eggNOG" id="ENOG5033I9F">
    <property type="taxonomic scope" value="Bacteria"/>
</dbReference>
<keyword evidence="2" id="KW-1185">Reference proteome</keyword>
<dbReference type="Proteomes" id="UP000191135">
    <property type="component" value="Chromosome"/>
</dbReference>
<evidence type="ECO:0000313" key="2">
    <source>
        <dbReference type="Proteomes" id="UP000191135"/>
    </source>
</evidence>